<dbReference type="AlphaFoldDB" id="A0A268ACT4"/>
<reference evidence="2 3" key="1">
    <citation type="submission" date="2017-07" db="EMBL/GenBank/DDBJ databases">
        <title>Isolation and whole genome analysis of endospore-forming bacteria from heroin.</title>
        <authorList>
            <person name="Kalinowski J."/>
            <person name="Ahrens B."/>
            <person name="Al-Dilaimi A."/>
            <person name="Winkler A."/>
            <person name="Wibberg D."/>
            <person name="Schleenbecker U."/>
            <person name="Ruckert C."/>
            <person name="Wolfel R."/>
            <person name="Grass G."/>
        </authorList>
    </citation>
    <scope>NUCLEOTIDE SEQUENCE [LARGE SCALE GENOMIC DNA]</scope>
    <source>
        <strain evidence="2 3">7528</strain>
    </source>
</reference>
<sequence>QPGQPNQQREVPFNPQNQAAPYSYPPMTMRSCCGPDIPFPAAPEFTQAHPEFRDPYGVQQPLADFYEPSPAQDLPGDEQENK</sequence>
<organism evidence="2 3">
    <name type="scientific">Terribacillus saccharophilus</name>
    <dbReference type="NCBI Taxonomy" id="361277"/>
    <lineage>
        <taxon>Bacteria</taxon>
        <taxon>Bacillati</taxon>
        <taxon>Bacillota</taxon>
        <taxon>Bacilli</taxon>
        <taxon>Bacillales</taxon>
        <taxon>Bacillaceae</taxon>
        <taxon>Terribacillus</taxon>
    </lineage>
</organism>
<feature type="region of interest" description="Disordered" evidence="1">
    <location>
        <begin position="1"/>
        <end position="23"/>
    </location>
</feature>
<evidence type="ECO:0000313" key="3">
    <source>
        <dbReference type="Proteomes" id="UP000216013"/>
    </source>
</evidence>
<dbReference type="EMBL" id="NPBV01000004">
    <property type="protein sequence ID" value="PAD21926.1"/>
    <property type="molecule type" value="Genomic_DNA"/>
</dbReference>
<evidence type="ECO:0000256" key="1">
    <source>
        <dbReference type="SAM" id="MobiDB-lite"/>
    </source>
</evidence>
<dbReference type="RefSeq" id="WP_218829933.1">
    <property type="nucleotide sequence ID" value="NZ_NPBV01000004.1"/>
</dbReference>
<proteinExistence type="predicted"/>
<name>A0A268ACT4_9BACI</name>
<protein>
    <submittedName>
        <fullName evidence="2">Uncharacterized protein</fullName>
    </submittedName>
</protein>
<feature type="region of interest" description="Disordered" evidence="1">
    <location>
        <begin position="47"/>
        <end position="82"/>
    </location>
</feature>
<comment type="caution">
    <text evidence="2">The sequence shown here is derived from an EMBL/GenBank/DDBJ whole genome shotgun (WGS) entry which is preliminary data.</text>
</comment>
<dbReference type="Proteomes" id="UP000216013">
    <property type="component" value="Unassembled WGS sequence"/>
</dbReference>
<evidence type="ECO:0000313" key="2">
    <source>
        <dbReference type="EMBL" id="PAD21926.1"/>
    </source>
</evidence>
<feature type="compositionally biased region" description="Polar residues" evidence="1">
    <location>
        <begin position="1"/>
        <end position="20"/>
    </location>
</feature>
<feature type="non-terminal residue" evidence="2">
    <location>
        <position position="1"/>
    </location>
</feature>
<gene>
    <name evidence="2" type="ORF">CHH64_06775</name>
</gene>
<accession>A0A268ACT4</accession>